<feature type="region of interest" description="Disordered" evidence="5">
    <location>
        <begin position="1"/>
        <end position="54"/>
    </location>
</feature>
<dbReference type="Gene3D" id="1.20.5.110">
    <property type="match status" value="1"/>
</dbReference>
<comment type="subcellular location">
    <subcellularLocation>
        <location evidence="1">Golgi apparatus membrane</location>
        <topology evidence="1">Single-pass type IV membrane protein</topology>
    </subcellularLocation>
</comment>
<evidence type="ECO:0000313" key="7">
    <source>
        <dbReference type="EMBL" id="KAJ4462412.1"/>
    </source>
</evidence>
<evidence type="ECO:0000256" key="5">
    <source>
        <dbReference type="SAM" id="MobiDB-lite"/>
    </source>
</evidence>
<dbReference type="SUPFAM" id="SSF58038">
    <property type="entry name" value="SNARE fusion complex"/>
    <property type="match status" value="1"/>
</dbReference>
<sequence>MEEIKRNPSEDLGHCSNKLEKGRPYGRGVKGLGWPQKKQDASSPKSQGQTDSSLSVANRLMEAQSAPSLTDPFYLVKDEVQQSVNTVNQLHDRWKQLLESETSTAAEFEQANQELISQTKAVLDDIGMMQESINVVEQKPKFGITSEEIQSRRDYVRVTQDQMKAILRETQQDAAVHAKMQKKQREALLASSRPRENKRDRYAKLEQEMEQDNQRFIDGEEQRQQMVIKQQDQHLDAVSDTTKRLKNLAGDMGTALAEQDQMLGELGSSVERNQKKVNFLQKQLNKLLKNKGPDLNNNQRVVSPAG</sequence>
<comment type="caution">
    <text evidence="7">The sequence shown here is derived from an EMBL/GenBank/DDBJ whole genome shotgun (WGS) entry which is preliminary data.</text>
</comment>
<name>A0ABQ8UV35_9EUKA</name>
<dbReference type="SMART" id="SM00397">
    <property type="entry name" value="t_SNARE"/>
    <property type="match status" value="1"/>
</dbReference>
<evidence type="ECO:0000256" key="4">
    <source>
        <dbReference type="SAM" id="Coils"/>
    </source>
</evidence>
<keyword evidence="8" id="KW-1185">Reference proteome</keyword>
<keyword evidence="2" id="KW-0813">Transport</keyword>
<keyword evidence="2" id="KW-0653">Protein transport</keyword>
<proteinExistence type="predicted"/>
<keyword evidence="4" id="KW-0175">Coiled coil</keyword>
<keyword evidence="3" id="KW-0333">Golgi apparatus</keyword>
<dbReference type="CDD" id="cd21443">
    <property type="entry name" value="SNARE_NTD_STX6_STX10"/>
    <property type="match status" value="1"/>
</dbReference>
<dbReference type="InterPro" id="IPR000727">
    <property type="entry name" value="T_SNARE_dom"/>
</dbReference>
<evidence type="ECO:0000313" key="8">
    <source>
        <dbReference type="Proteomes" id="UP001141327"/>
    </source>
</evidence>
<reference evidence="7" key="1">
    <citation type="journal article" date="2022" name="bioRxiv">
        <title>Genomics of Preaxostyla Flagellates Illuminates Evolutionary Transitions and the Path Towards Mitochondrial Loss.</title>
        <authorList>
            <person name="Novak L.V.F."/>
            <person name="Treitli S.C."/>
            <person name="Pyrih J."/>
            <person name="Halakuc P."/>
            <person name="Pipaliya S.V."/>
            <person name="Vacek V."/>
            <person name="Brzon O."/>
            <person name="Soukal P."/>
            <person name="Eme L."/>
            <person name="Dacks J.B."/>
            <person name="Karnkowska A."/>
            <person name="Elias M."/>
            <person name="Hampl V."/>
        </authorList>
    </citation>
    <scope>NUCLEOTIDE SEQUENCE</scope>
    <source>
        <strain evidence="7">RCP-MX</strain>
    </source>
</reference>
<dbReference type="EMBL" id="JAPMOS010000003">
    <property type="protein sequence ID" value="KAJ4462412.1"/>
    <property type="molecule type" value="Genomic_DNA"/>
</dbReference>
<protein>
    <submittedName>
        <fullName evidence="7">Syntaxin 10 L homeolog</fullName>
    </submittedName>
</protein>
<feature type="domain" description="T-SNARE coiled-coil homology" evidence="6">
    <location>
        <begin position="225"/>
        <end position="287"/>
    </location>
</feature>
<evidence type="ECO:0000259" key="6">
    <source>
        <dbReference type="PROSITE" id="PS50192"/>
    </source>
</evidence>
<dbReference type="CDD" id="cd15841">
    <property type="entry name" value="SNARE_Qc"/>
    <property type="match status" value="1"/>
</dbReference>
<feature type="coiled-coil region" evidence="4">
    <location>
        <begin position="195"/>
        <end position="222"/>
    </location>
</feature>
<dbReference type="PROSITE" id="PS50192">
    <property type="entry name" value="T_SNARE"/>
    <property type="match status" value="1"/>
</dbReference>
<feature type="compositionally biased region" description="Basic and acidic residues" evidence="5">
    <location>
        <begin position="1"/>
        <end position="23"/>
    </location>
</feature>
<dbReference type="SUPFAM" id="SSF47661">
    <property type="entry name" value="t-snare proteins"/>
    <property type="match status" value="1"/>
</dbReference>
<dbReference type="InterPro" id="IPR015260">
    <property type="entry name" value="Syntaxin-6/10/61_N"/>
</dbReference>
<dbReference type="Gene3D" id="1.20.58.90">
    <property type="match status" value="1"/>
</dbReference>
<gene>
    <name evidence="7" type="ORF">PAPYR_1045</name>
</gene>
<dbReference type="Pfam" id="PF09177">
    <property type="entry name" value="STX6_10_61_N"/>
    <property type="match status" value="1"/>
</dbReference>
<evidence type="ECO:0000256" key="3">
    <source>
        <dbReference type="ARBA" id="ARBA00023034"/>
    </source>
</evidence>
<organism evidence="7 8">
    <name type="scientific">Paratrimastix pyriformis</name>
    <dbReference type="NCBI Taxonomy" id="342808"/>
    <lineage>
        <taxon>Eukaryota</taxon>
        <taxon>Metamonada</taxon>
        <taxon>Preaxostyla</taxon>
        <taxon>Paratrimastigidae</taxon>
        <taxon>Paratrimastix</taxon>
    </lineage>
</organism>
<feature type="compositionally biased region" description="Polar residues" evidence="5">
    <location>
        <begin position="41"/>
        <end position="54"/>
    </location>
</feature>
<dbReference type="InterPro" id="IPR010989">
    <property type="entry name" value="SNARE"/>
</dbReference>
<dbReference type="Proteomes" id="UP001141327">
    <property type="component" value="Unassembled WGS sequence"/>
</dbReference>
<evidence type="ECO:0000256" key="1">
    <source>
        <dbReference type="ARBA" id="ARBA00004409"/>
    </source>
</evidence>
<accession>A0ABQ8UV35</accession>
<evidence type="ECO:0000256" key="2">
    <source>
        <dbReference type="ARBA" id="ARBA00022927"/>
    </source>
</evidence>